<name>A0ABT6UN58_9GAMM</name>
<dbReference type="InterPro" id="IPR034139">
    <property type="entry name" value="TOPRIM_OLD"/>
</dbReference>
<dbReference type="InterPro" id="IPR041685">
    <property type="entry name" value="AAA_GajA/Old/RecF-like"/>
</dbReference>
<gene>
    <name evidence="3" type="ORF">QLT01_07120</name>
</gene>
<dbReference type="Pfam" id="PF20469">
    <property type="entry name" value="OLD-like_TOPRIM"/>
    <property type="match status" value="1"/>
</dbReference>
<reference evidence="3 4" key="1">
    <citation type="submission" date="2023-04" db="EMBL/GenBank/DDBJ databases">
        <authorList>
            <person name="Otstavnykh N."/>
            <person name="Seitkalieva A."/>
            <person name="Bystritskaya E."/>
        </authorList>
    </citation>
    <scope>NUCLEOTIDE SEQUENCE [LARGE SCALE GENOMIC DNA]</scope>
    <source>
        <strain evidence="3 4">NRIC 0815</strain>
    </source>
</reference>
<accession>A0ABT6UN58</accession>
<dbReference type="CDD" id="cd01026">
    <property type="entry name" value="TOPRIM_OLD"/>
    <property type="match status" value="1"/>
</dbReference>
<dbReference type="Gene3D" id="3.40.50.300">
    <property type="entry name" value="P-loop containing nucleotide triphosphate hydrolases"/>
    <property type="match status" value="1"/>
</dbReference>
<evidence type="ECO:0000313" key="3">
    <source>
        <dbReference type="EMBL" id="MDI5884124.1"/>
    </source>
</evidence>
<evidence type="ECO:0000313" key="4">
    <source>
        <dbReference type="Proteomes" id="UP001229025"/>
    </source>
</evidence>
<keyword evidence="4" id="KW-1185">Reference proteome</keyword>
<dbReference type="PANTHER" id="PTHR43581:SF2">
    <property type="entry name" value="EXCINUCLEASE ATPASE SUBUNIT"/>
    <property type="match status" value="1"/>
</dbReference>
<dbReference type="SUPFAM" id="SSF52540">
    <property type="entry name" value="P-loop containing nucleoside triphosphate hydrolases"/>
    <property type="match status" value="1"/>
</dbReference>
<dbReference type="InterPro" id="IPR051396">
    <property type="entry name" value="Bact_Antivir_Def_Nuclease"/>
</dbReference>
<evidence type="ECO:0000259" key="1">
    <source>
        <dbReference type="Pfam" id="PF13175"/>
    </source>
</evidence>
<protein>
    <submittedName>
        <fullName evidence="3">AAA family ATPase</fullName>
    </submittedName>
</protein>
<dbReference type="InterPro" id="IPR027417">
    <property type="entry name" value="P-loop_NTPase"/>
</dbReference>
<dbReference type="Pfam" id="PF13175">
    <property type="entry name" value="AAA_15"/>
    <property type="match status" value="1"/>
</dbReference>
<sequence length="582" mass="66565">MRFDSLKISNWRSIKEIDIEAQDLMVIIGRNNHGKSNILSAILFFFSQLKHQDLDFNCASEVLFVEIVFNDLSNEEKSRFTKYLTSDNKITVRKTAYKGGSFEYRGFVEKCTIEWLREEEASSYTKRENVEDTPLIDFLPAQGRITKQDVVNAQTSYIEEHRGELEFVYQKEETEFLGLKSVAASSFGELYFIPAVKDAVSDFSSKESSVFGRIYSGVISSMSESNNDWRMAKERLAELFSIFNINDDGEHHERRPQEITELELSLSRELSVWGTKIDIEIKEPDIDSVIKSNTQIWIDDGVRTDIVRKGHGLQRALTLALVQVLAKETPGRIHTDEDVRISNSKYFIFEEPELYLHPQAQRQLFDSFVRLSDLGSQVIICTHSSGLIDLERYRSIYIADKSNDESGTVVRKCAGDIFEGNEKRDFNLTYWINPDRNELFFAKKVILLEGATEKAVIPALAKRFNIFNYEYAAIDCGSKNSIPQYIKLLNCFLIPYVAVYDLDHQLDKSRDAVNAADISTQKILDAIEDEVGYGLALVNDIEEELGLSRGAGSKPYEALNHINSREFQISVRMLEKITNIYS</sequence>
<comment type="caution">
    <text evidence="3">The sequence shown here is derived from an EMBL/GenBank/DDBJ whole genome shotgun (WGS) entry which is preliminary data.</text>
</comment>
<feature type="domain" description="Endonuclease GajA/Old nuclease/RecF-like AAA" evidence="1">
    <location>
        <begin position="1"/>
        <end position="388"/>
    </location>
</feature>
<dbReference type="RefSeq" id="WP_284726660.1">
    <property type="nucleotide sequence ID" value="NZ_JASCSA010000004.1"/>
</dbReference>
<proteinExistence type="predicted"/>
<evidence type="ECO:0000259" key="2">
    <source>
        <dbReference type="Pfam" id="PF20469"/>
    </source>
</evidence>
<reference evidence="4" key="2">
    <citation type="submission" date="2023-07" db="EMBL/GenBank/DDBJ databases">
        <title>Genome-based characterization of strain KMM 296 and proposal for reclassification of Cobetia litoralis and Cobetia pacifica, and emended description of the species Cobetia amphilecti and Cobetia marina.</title>
        <authorList>
            <person name="Balabanova L."/>
            <person name="Nedashkovskaya O."/>
        </authorList>
    </citation>
    <scope>NUCLEOTIDE SEQUENCE [LARGE SCALE GENOMIC DNA]</scope>
    <source>
        <strain evidence="4">NRIC 0815</strain>
    </source>
</reference>
<feature type="domain" description="OLD protein-like TOPRIM" evidence="2">
    <location>
        <begin position="440"/>
        <end position="503"/>
    </location>
</feature>
<organism evidence="3 4">
    <name type="scientific">Cobetia amphilecti</name>
    <dbReference type="NCBI Taxonomy" id="1055104"/>
    <lineage>
        <taxon>Bacteria</taxon>
        <taxon>Pseudomonadati</taxon>
        <taxon>Pseudomonadota</taxon>
        <taxon>Gammaproteobacteria</taxon>
        <taxon>Oceanospirillales</taxon>
        <taxon>Halomonadaceae</taxon>
        <taxon>Cobetia</taxon>
    </lineage>
</organism>
<dbReference type="PANTHER" id="PTHR43581">
    <property type="entry name" value="ATP/GTP PHOSPHATASE"/>
    <property type="match status" value="1"/>
</dbReference>
<dbReference type="Proteomes" id="UP001229025">
    <property type="component" value="Unassembled WGS sequence"/>
</dbReference>
<dbReference type="EMBL" id="JASCSA010000004">
    <property type="protein sequence ID" value="MDI5884124.1"/>
    <property type="molecule type" value="Genomic_DNA"/>
</dbReference>